<dbReference type="PRINTS" id="PR00502">
    <property type="entry name" value="NUDIXFAMILY"/>
</dbReference>
<dbReference type="CDD" id="cd04673">
    <property type="entry name" value="NUDIX_ADPRase"/>
    <property type="match status" value="1"/>
</dbReference>
<name>A0A917V2P6_9HYPH</name>
<dbReference type="SUPFAM" id="SSF55811">
    <property type="entry name" value="Nudix"/>
    <property type="match status" value="1"/>
</dbReference>
<feature type="domain" description="Nudix hydrolase" evidence="4">
    <location>
        <begin position="10"/>
        <end position="141"/>
    </location>
</feature>
<keyword evidence="2 3" id="KW-0378">Hydrolase</keyword>
<proteinExistence type="inferred from homology"/>
<evidence type="ECO:0000259" key="4">
    <source>
        <dbReference type="PROSITE" id="PS51462"/>
    </source>
</evidence>
<comment type="caution">
    <text evidence="5">The sequence shown here is derived from an EMBL/GenBank/DDBJ whole genome shotgun (WGS) entry which is preliminary data.</text>
</comment>
<dbReference type="PANTHER" id="PTHR43736">
    <property type="entry name" value="ADP-RIBOSE PYROPHOSPHATASE"/>
    <property type="match status" value="1"/>
</dbReference>
<comment type="cofactor">
    <cofactor evidence="1">
        <name>Mg(2+)</name>
        <dbReference type="ChEBI" id="CHEBI:18420"/>
    </cofactor>
</comment>
<dbReference type="Gene3D" id="3.90.79.10">
    <property type="entry name" value="Nucleoside Triphosphate Pyrophosphohydrolase"/>
    <property type="match status" value="1"/>
</dbReference>
<dbReference type="PANTHER" id="PTHR43736:SF1">
    <property type="entry name" value="DIHYDRONEOPTERIN TRIPHOSPHATE DIPHOSPHATASE"/>
    <property type="match status" value="1"/>
</dbReference>
<evidence type="ECO:0000313" key="5">
    <source>
        <dbReference type="EMBL" id="GGK30199.1"/>
    </source>
</evidence>
<evidence type="ECO:0000256" key="2">
    <source>
        <dbReference type="ARBA" id="ARBA00022801"/>
    </source>
</evidence>
<dbReference type="RefSeq" id="WP_244645180.1">
    <property type="nucleotide sequence ID" value="NZ_BMMF01000004.1"/>
</dbReference>
<accession>A0A917V2P6</accession>
<reference evidence="5 6" key="1">
    <citation type="journal article" date="2014" name="Int. J. Syst. Evol. Microbiol.">
        <title>Complete genome sequence of Corynebacterium casei LMG S-19264T (=DSM 44701T), isolated from a smear-ripened cheese.</title>
        <authorList>
            <consortium name="US DOE Joint Genome Institute (JGI-PGF)"/>
            <person name="Walter F."/>
            <person name="Albersmeier A."/>
            <person name="Kalinowski J."/>
            <person name="Ruckert C."/>
        </authorList>
    </citation>
    <scope>NUCLEOTIDE SEQUENCE [LARGE SCALE GENOMIC DNA]</scope>
    <source>
        <strain evidence="5 6">CGMCC 1.9161</strain>
    </source>
</reference>
<comment type="similarity">
    <text evidence="3">Belongs to the Nudix hydrolase family.</text>
</comment>
<organism evidence="5 6">
    <name type="scientific">Salinarimonas ramus</name>
    <dbReference type="NCBI Taxonomy" id="690164"/>
    <lineage>
        <taxon>Bacteria</taxon>
        <taxon>Pseudomonadati</taxon>
        <taxon>Pseudomonadota</taxon>
        <taxon>Alphaproteobacteria</taxon>
        <taxon>Hyphomicrobiales</taxon>
        <taxon>Salinarimonadaceae</taxon>
        <taxon>Salinarimonas</taxon>
    </lineage>
</organism>
<dbReference type="Proteomes" id="UP000600449">
    <property type="component" value="Unassembled WGS sequence"/>
</dbReference>
<dbReference type="PROSITE" id="PS00893">
    <property type="entry name" value="NUDIX_BOX"/>
    <property type="match status" value="1"/>
</dbReference>
<dbReference type="InterPro" id="IPR020476">
    <property type="entry name" value="Nudix_hydrolase"/>
</dbReference>
<protein>
    <submittedName>
        <fullName evidence="5">NUDIX hydrolase</fullName>
    </submittedName>
</protein>
<dbReference type="InterPro" id="IPR020084">
    <property type="entry name" value="NUDIX_hydrolase_CS"/>
</dbReference>
<dbReference type="Pfam" id="PF00293">
    <property type="entry name" value="NUDIX"/>
    <property type="match status" value="1"/>
</dbReference>
<dbReference type="EMBL" id="BMMF01000004">
    <property type="protein sequence ID" value="GGK30199.1"/>
    <property type="molecule type" value="Genomic_DNA"/>
</dbReference>
<dbReference type="InterPro" id="IPR015797">
    <property type="entry name" value="NUDIX_hydrolase-like_dom_sf"/>
</dbReference>
<evidence type="ECO:0000256" key="1">
    <source>
        <dbReference type="ARBA" id="ARBA00001946"/>
    </source>
</evidence>
<dbReference type="AlphaFoldDB" id="A0A917V2P6"/>
<dbReference type="InterPro" id="IPR000086">
    <property type="entry name" value="NUDIX_hydrolase_dom"/>
</dbReference>
<dbReference type="GO" id="GO:0016787">
    <property type="term" value="F:hydrolase activity"/>
    <property type="evidence" value="ECO:0007669"/>
    <property type="project" value="UniProtKB-KW"/>
</dbReference>
<sequence length="147" mass="15563">MTDDRYNPSRPFLAASVAVVRDGRVLLAARGKPPMRGIFTLPGGLVETGETLAEAALRELGEEVGVTAEMIGPIRPVEIIERDGSGRVTAHFVIQAHAARWREGEGVTGPEATAIRWVDGAEVESLPTTPGLPAIVRTAIAMAEAAR</sequence>
<keyword evidence="6" id="KW-1185">Reference proteome</keyword>
<gene>
    <name evidence="5" type="primary">nudD</name>
    <name evidence="5" type="ORF">GCM10011322_15920</name>
</gene>
<evidence type="ECO:0000256" key="3">
    <source>
        <dbReference type="RuleBase" id="RU003476"/>
    </source>
</evidence>
<dbReference type="PROSITE" id="PS51462">
    <property type="entry name" value="NUDIX"/>
    <property type="match status" value="1"/>
</dbReference>
<evidence type="ECO:0000313" key="6">
    <source>
        <dbReference type="Proteomes" id="UP000600449"/>
    </source>
</evidence>